<dbReference type="Gene3D" id="3.40.50.720">
    <property type="entry name" value="NAD(P)-binding Rossmann-like Domain"/>
    <property type="match status" value="1"/>
</dbReference>
<keyword evidence="4" id="KW-1185">Reference proteome</keyword>
<evidence type="ECO:0000313" key="4">
    <source>
        <dbReference type="Proteomes" id="UP000295674"/>
    </source>
</evidence>
<dbReference type="Proteomes" id="UP000295674">
    <property type="component" value="Unassembled WGS sequence"/>
</dbReference>
<keyword evidence="2" id="KW-0560">Oxidoreductase</keyword>
<dbReference type="PRINTS" id="PR00080">
    <property type="entry name" value="SDRFAMILY"/>
</dbReference>
<dbReference type="SUPFAM" id="SSF51735">
    <property type="entry name" value="NAD(P)-binding Rossmann-fold domains"/>
    <property type="match status" value="1"/>
</dbReference>
<accession>A0A4R4VQN9</accession>
<name>A0A4R4VQN9_9PSEU</name>
<dbReference type="GO" id="GO:0030497">
    <property type="term" value="P:fatty acid elongation"/>
    <property type="evidence" value="ECO:0007669"/>
    <property type="project" value="TreeGrafter"/>
</dbReference>
<evidence type="ECO:0000313" key="3">
    <source>
        <dbReference type="EMBL" id="TDD06367.1"/>
    </source>
</evidence>
<dbReference type="Pfam" id="PF13561">
    <property type="entry name" value="adh_short_C2"/>
    <property type="match status" value="1"/>
</dbReference>
<dbReference type="InterPro" id="IPR002347">
    <property type="entry name" value="SDR_fam"/>
</dbReference>
<protein>
    <submittedName>
        <fullName evidence="3">SDR family oxidoreductase</fullName>
    </submittedName>
</protein>
<reference evidence="3 4" key="1">
    <citation type="submission" date="2019-03" db="EMBL/GenBank/DDBJ databases">
        <title>Draft genome sequences of novel Actinobacteria.</title>
        <authorList>
            <person name="Sahin N."/>
            <person name="Ay H."/>
            <person name="Saygin H."/>
        </authorList>
    </citation>
    <scope>NUCLEOTIDE SEQUENCE [LARGE SCALE GENOMIC DNA]</scope>
    <source>
        <strain evidence="3 4">16K309</strain>
    </source>
</reference>
<dbReference type="InterPro" id="IPR020904">
    <property type="entry name" value="Sc_DH/Rdtase_CS"/>
</dbReference>
<dbReference type="EMBL" id="SMKS01000017">
    <property type="protein sequence ID" value="TDD06367.1"/>
    <property type="molecule type" value="Genomic_DNA"/>
</dbReference>
<dbReference type="FunFam" id="3.40.50.720:FF:000084">
    <property type="entry name" value="Short-chain dehydrogenase reductase"/>
    <property type="match status" value="1"/>
</dbReference>
<dbReference type="PANTHER" id="PTHR42760:SF129">
    <property type="entry name" value="OXIDOREDUCTASE"/>
    <property type="match status" value="1"/>
</dbReference>
<dbReference type="RefSeq" id="WP_132674353.1">
    <property type="nucleotide sequence ID" value="NZ_SMKS01000017.1"/>
</dbReference>
<evidence type="ECO:0000256" key="1">
    <source>
        <dbReference type="ARBA" id="ARBA00006484"/>
    </source>
</evidence>
<dbReference type="PROSITE" id="PS00061">
    <property type="entry name" value="ADH_SHORT"/>
    <property type="match status" value="1"/>
</dbReference>
<dbReference type="PRINTS" id="PR00081">
    <property type="entry name" value="GDHRDH"/>
</dbReference>
<dbReference type="PANTHER" id="PTHR42760">
    <property type="entry name" value="SHORT-CHAIN DEHYDROGENASES/REDUCTASES FAMILY MEMBER"/>
    <property type="match status" value="1"/>
</dbReference>
<gene>
    <name evidence="3" type="ORF">E1181_12780</name>
</gene>
<proteinExistence type="inferred from homology"/>
<dbReference type="OrthoDB" id="9803333at2"/>
<comment type="similarity">
    <text evidence="1">Belongs to the short-chain dehydrogenases/reductases (SDR) family.</text>
</comment>
<evidence type="ECO:0000256" key="2">
    <source>
        <dbReference type="ARBA" id="ARBA00023002"/>
    </source>
</evidence>
<comment type="caution">
    <text evidence="3">The sequence shown here is derived from an EMBL/GenBank/DDBJ whole genome shotgun (WGS) entry which is preliminary data.</text>
</comment>
<sequence length="244" mass="25118">MKSDLVGVVTGAGSGLGRAAAELLLERGAHVAGWDISGGGLGWLSGRERTLTAVVDVTNPAQVAAAAEEVRGAWGRVDFLVNSAGIFVLGSLADVEAADVRRLFDINVTGTTLVTQALLPDLIEVRGAVVNLSSTVALKASVSNAHYAASKAAVAQLTRCWALELAPHGVRVNAIAPGPTNTPLFATAGMDSAATETFLAQRASTIPLGRTGEPAEVAKWITRFIDDEWVTGHVLPVDGGTSIS</sequence>
<dbReference type="AlphaFoldDB" id="A0A4R4VQN9"/>
<organism evidence="3 4">
    <name type="scientific">Saccharopolyspora terrae</name>
    <dbReference type="NCBI Taxonomy" id="2530384"/>
    <lineage>
        <taxon>Bacteria</taxon>
        <taxon>Bacillati</taxon>
        <taxon>Actinomycetota</taxon>
        <taxon>Actinomycetes</taxon>
        <taxon>Pseudonocardiales</taxon>
        <taxon>Pseudonocardiaceae</taxon>
        <taxon>Saccharopolyspora</taxon>
    </lineage>
</organism>
<dbReference type="GO" id="GO:0016616">
    <property type="term" value="F:oxidoreductase activity, acting on the CH-OH group of donors, NAD or NADP as acceptor"/>
    <property type="evidence" value="ECO:0007669"/>
    <property type="project" value="TreeGrafter"/>
</dbReference>
<dbReference type="CDD" id="cd05233">
    <property type="entry name" value="SDR_c"/>
    <property type="match status" value="1"/>
</dbReference>
<dbReference type="InterPro" id="IPR036291">
    <property type="entry name" value="NAD(P)-bd_dom_sf"/>
</dbReference>